<dbReference type="PANTHER" id="PTHR34290">
    <property type="entry name" value="SI:CH73-390P7.2"/>
    <property type="match status" value="1"/>
</dbReference>
<dbReference type="Proteomes" id="UP000675880">
    <property type="component" value="Unassembled WGS sequence"/>
</dbReference>
<dbReference type="Pfam" id="PF04134">
    <property type="entry name" value="DCC1-like"/>
    <property type="match status" value="1"/>
</dbReference>
<dbReference type="InterPro" id="IPR007263">
    <property type="entry name" value="DCC1-like"/>
</dbReference>
<reference evidence="1 2" key="1">
    <citation type="submission" date="2021-02" db="EMBL/GenBank/DDBJ databases">
        <authorList>
            <person name="Han P."/>
        </authorList>
    </citation>
    <scope>NUCLEOTIDE SEQUENCE [LARGE SCALE GENOMIC DNA]</scope>
    <source>
        <strain evidence="1">Candidatus Nitrospira sp. ZN2</strain>
    </source>
</reference>
<evidence type="ECO:0000313" key="1">
    <source>
        <dbReference type="EMBL" id="CAE6709023.1"/>
    </source>
</evidence>
<dbReference type="PANTHER" id="PTHR34290:SF2">
    <property type="entry name" value="OS04G0668800 PROTEIN"/>
    <property type="match status" value="1"/>
</dbReference>
<name>A0ABM8QPY7_9BACT</name>
<proteinExistence type="predicted"/>
<comment type="caution">
    <text evidence="1">The sequence shown here is derived from an EMBL/GenBank/DDBJ whole genome shotgun (WGS) entry which is preliminary data.</text>
</comment>
<dbReference type="RefSeq" id="WP_213040910.1">
    <property type="nucleotide sequence ID" value="NZ_CAJNBJ010000001.1"/>
</dbReference>
<gene>
    <name evidence="1" type="ORF">NSPZN2_11123</name>
</gene>
<sequence length="133" mass="14725">MIPYPLTVFYDGACPLCAREMALMRRLDSNHRLRLCDFSAPGYDAESTGLDPARLGTVLHAQWGDGTIITGVEVFRAIWQAVGLGVLACLSRLPVIDPLLIRGYAWFARNRLWLTGRKTCNSGTCRTAATPQR</sequence>
<keyword evidence="2" id="KW-1185">Reference proteome</keyword>
<protein>
    <submittedName>
        <fullName evidence="1">Cell division inhibitor</fullName>
    </submittedName>
</protein>
<accession>A0ABM8QPY7</accession>
<dbReference type="EMBL" id="CAJNBJ010000001">
    <property type="protein sequence ID" value="CAE6709023.1"/>
    <property type="molecule type" value="Genomic_DNA"/>
</dbReference>
<organism evidence="1 2">
    <name type="scientific">Nitrospira defluvii</name>
    <dbReference type="NCBI Taxonomy" id="330214"/>
    <lineage>
        <taxon>Bacteria</taxon>
        <taxon>Pseudomonadati</taxon>
        <taxon>Nitrospirota</taxon>
        <taxon>Nitrospiria</taxon>
        <taxon>Nitrospirales</taxon>
        <taxon>Nitrospiraceae</taxon>
        <taxon>Nitrospira</taxon>
    </lineage>
</organism>
<dbReference type="InterPro" id="IPR044691">
    <property type="entry name" value="DCC1_Trx"/>
</dbReference>
<evidence type="ECO:0000313" key="2">
    <source>
        <dbReference type="Proteomes" id="UP000675880"/>
    </source>
</evidence>